<evidence type="ECO:0000313" key="4">
    <source>
        <dbReference type="Proteomes" id="UP000198346"/>
    </source>
</evidence>
<dbReference type="Pfam" id="PF01464">
    <property type="entry name" value="SLT"/>
    <property type="match status" value="1"/>
</dbReference>
<name>A0A239PW56_9PROT</name>
<protein>
    <submittedName>
        <fullName evidence="3">Transglycosylase SLT domain-containing protein</fullName>
    </submittedName>
</protein>
<dbReference type="EMBL" id="FZQA01000004">
    <property type="protein sequence ID" value="SNT74186.1"/>
    <property type="molecule type" value="Genomic_DNA"/>
</dbReference>
<reference evidence="3 4" key="1">
    <citation type="submission" date="2017-07" db="EMBL/GenBank/DDBJ databases">
        <authorList>
            <person name="Sun Z.S."/>
            <person name="Albrecht U."/>
            <person name="Echele G."/>
            <person name="Lee C.C."/>
        </authorList>
    </citation>
    <scope>NUCLEOTIDE SEQUENCE [LARGE SCALE GENOMIC DNA]</scope>
    <source>
        <strain evidence="3 4">CGMCC 1.12710</strain>
    </source>
</reference>
<dbReference type="OrthoDB" id="8477976at2"/>
<dbReference type="SUPFAM" id="SSF53955">
    <property type="entry name" value="Lysozyme-like"/>
    <property type="match status" value="1"/>
</dbReference>
<dbReference type="InterPro" id="IPR023346">
    <property type="entry name" value="Lysozyme-like_dom_sf"/>
</dbReference>
<evidence type="ECO:0000259" key="2">
    <source>
        <dbReference type="Pfam" id="PF01464"/>
    </source>
</evidence>
<evidence type="ECO:0000313" key="3">
    <source>
        <dbReference type="EMBL" id="SNT74186.1"/>
    </source>
</evidence>
<gene>
    <name evidence="3" type="ORF">SAMN06297382_2094</name>
</gene>
<sequence>MTADPISAFAAGGSSAVAAALRSASEATGAGFELLYNMARRESALDPRATARASSAAGLFQFIEQTWLAAVKKYGPRHGLEAAAGEIVEAPNGRLTVADPARRKAILDLRFDPAKAAALAGELAEENRLALERRLGRPAGATEVYAAHFLGLGGAAKLLAARPEDKAAELLPKAAAANRPVFFDEAGRARTVREVLASIERSMNASRTAAKPPPAALRDGPSVRELAVTAAAEPEPSRARTAHAALAAKRPAPGAFGADLAPLALAAMQALDPTRLDFMRKDDGRRIP</sequence>
<dbReference type="RefSeq" id="WP_143266000.1">
    <property type="nucleotide sequence ID" value="NZ_FZQA01000004.1"/>
</dbReference>
<proteinExistence type="inferred from homology"/>
<dbReference type="InterPro" id="IPR008258">
    <property type="entry name" value="Transglycosylase_SLT_dom_1"/>
</dbReference>
<organism evidence="3 4">
    <name type="scientific">Amphiplicatus metriothermophilus</name>
    <dbReference type="NCBI Taxonomy" id="1519374"/>
    <lineage>
        <taxon>Bacteria</taxon>
        <taxon>Pseudomonadati</taxon>
        <taxon>Pseudomonadota</taxon>
        <taxon>Alphaproteobacteria</taxon>
        <taxon>Parvularculales</taxon>
        <taxon>Parvularculaceae</taxon>
        <taxon>Amphiplicatus</taxon>
    </lineage>
</organism>
<comment type="similarity">
    <text evidence="1">Belongs to the virb1 family.</text>
</comment>
<feature type="domain" description="Transglycosylase SLT" evidence="2">
    <location>
        <begin position="24"/>
        <end position="75"/>
    </location>
</feature>
<keyword evidence="4" id="KW-1185">Reference proteome</keyword>
<accession>A0A239PW56</accession>
<evidence type="ECO:0000256" key="1">
    <source>
        <dbReference type="ARBA" id="ARBA00009387"/>
    </source>
</evidence>
<dbReference type="AlphaFoldDB" id="A0A239PW56"/>
<dbReference type="Gene3D" id="1.10.530.10">
    <property type="match status" value="1"/>
</dbReference>
<dbReference type="Proteomes" id="UP000198346">
    <property type="component" value="Unassembled WGS sequence"/>
</dbReference>